<dbReference type="PANTHER" id="PTHR48475">
    <property type="entry name" value="RIBONUCLEASE H"/>
    <property type="match status" value="1"/>
</dbReference>
<dbReference type="InterPro" id="IPR002156">
    <property type="entry name" value="RNaseH_domain"/>
</dbReference>
<dbReference type="InterPro" id="IPR036397">
    <property type="entry name" value="RNaseH_sf"/>
</dbReference>
<sequence>MAEYEACSMGVQMAYEMKVKILRVLGDSLLVVHRLNGEWETRDAKLIPYNDYIRTIAQTFDSITFEHVPCKSNQVADALVTLSAMFKVAYSEEVQPIRMEKYKTSSYCMSLE</sequence>
<evidence type="ECO:0000313" key="2">
    <source>
        <dbReference type="EMBL" id="TYK06497.1"/>
    </source>
</evidence>
<dbReference type="AlphaFoldDB" id="A0A5D3C3T8"/>
<organism evidence="2 3">
    <name type="scientific">Cucumis melo var. makuwa</name>
    <name type="common">Oriental melon</name>
    <dbReference type="NCBI Taxonomy" id="1194695"/>
    <lineage>
        <taxon>Eukaryota</taxon>
        <taxon>Viridiplantae</taxon>
        <taxon>Streptophyta</taxon>
        <taxon>Embryophyta</taxon>
        <taxon>Tracheophyta</taxon>
        <taxon>Spermatophyta</taxon>
        <taxon>Magnoliopsida</taxon>
        <taxon>eudicotyledons</taxon>
        <taxon>Gunneridae</taxon>
        <taxon>Pentapetalae</taxon>
        <taxon>rosids</taxon>
        <taxon>fabids</taxon>
        <taxon>Cucurbitales</taxon>
        <taxon>Cucurbitaceae</taxon>
        <taxon>Benincaseae</taxon>
        <taxon>Cucumis</taxon>
    </lineage>
</organism>
<comment type="caution">
    <text evidence="2">The sequence shown here is derived from an EMBL/GenBank/DDBJ whole genome shotgun (WGS) entry which is preliminary data.</text>
</comment>
<dbReference type="EMBL" id="SSTD01013523">
    <property type="protein sequence ID" value="TYK06497.1"/>
    <property type="molecule type" value="Genomic_DNA"/>
</dbReference>
<accession>A0A5D3C3T8</accession>
<dbReference type="GO" id="GO:0003676">
    <property type="term" value="F:nucleic acid binding"/>
    <property type="evidence" value="ECO:0007669"/>
    <property type="project" value="InterPro"/>
</dbReference>
<name>A0A5D3C3T8_CUCMM</name>
<proteinExistence type="predicted"/>
<evidence type="ECO:0000259" key="1">
    <source>
        <dbReference type="Pfam" id="PF13456"/>
    </source>
</evidence>
<dbReference type="InterPro" id="IPR012337">
    <property type="entry name" value="RNaseH-like_sf"/>
</dbReference>
<gene>
    <name evidence="2" type="ORF">E5676_scaffold70G00250</name>
</gene>
<dbReference type="GO" id="GO:0004523">
    <property type="term" value="F:RNA-DNA hybrid ribonuclease activity"/>
    <property type="evidence" value="ECO:0007669"/>
    <property type="project" value="InterPro"/>
</dbReference>
<dbReference type="SUPFAM" id="SSF53098">
    <property type="entry name" value="Ribonuclease H-like"/>
    <property type="match status" value="1"/>
</dbReference>
<feature type="domain" description="RNase H type-1" evidence="1">
    <location>
        <begin position="1"/>
        <end position="81"/>
    </location>
</feature>
<evidence type="ECO:0000313" key="3">
    <source>
        <dbReference type="Proteomes" id="UP000321947"/>
    </source>
</evidence>
<dbReference type="Proteomes" id="UP000321947">
    <property type="component" value="Unassembled WGS sequence"/>
</dbReference>
<dbReference type="Pfam" id="PF13456">
    <property type="entry name" value="RVT_3"/>
    <property type="match status" value="1"/>
</dbReference>
<dbReference type="PANTHER" id="PTHR48475:SF1">
    <property type="entry name" value="RNASE H TYPE-1 DOMAIN-CONTAINING PROTEIN"/>
    <property type="match status" value="1"/>
</dbReference>
<reference evidence="2 3" key="1">
    <citation type="submission" date="2019-08" db="EMBL/GenBank/DDBJ databases">
        <title>Draft genome sequences of two oriental melons (Cucumis melo L. var makuwa).</title>
        <authorList>
            <person name="Kwon S.-Y."/>
        </authorList>
    </citation>
    <scope>NUCLEOTIDE SEQUENCE [LARGE SCALE GENOMIC DNA]</scope>
    <source>
        <strain evidence="3">cv. Chang Bougi</strain>
        <tissue evidence="2">Leaf</tissue>
    </source>
</reference>
<protein>
    <recommendedName>
        <fullName evidence="1">RNase H type-1 domain-containing protein</fullName>
    </recommendedName>
</protein>
<dbReference type="Gene3D" id="3.30.420.10">
    <property type="entry name" value="Ribonuclease H-like superfamily/Ribonuclease H"/>
    <property type="match status" value="1"/>
</dbReference>